<reference evidence="4" key="1">
    <citation type="journal article" date="2011" name="Genome Res.">
        <title>Phylogeny-wide analysis of social amoeba genomes highlights ancient origins for complex intercellular communication.</title>
        <authorList>
            <person name="Heidel A.J."/>
            <person name="Lawal H.M."/>
            <person name="Felder M."/>
            <person name="Schilde C."/>
            <person name="Helps N.R."/>
            <person name="Tunggal B."/>
            <person name="Rivero F."/>
            <person name="John U."/>
            <person name="Schleicher M."/>
            <person name="Eichinger L."/>
            <person name="Platzer M."/>
            <person name="Noegel A.A."/>
            <person name="Schaap P."/>
            <person name="Gloeckner G."/>
        </authorList>
    </citation>
    <scope>NUCLEOTIDE SEQUENCE [LARGE SCALE GENOMIC DNA]</scope>
    <source>
        <strain evidence="4">SH3</strain>
    </source>
</reference>
<dbReference type="OMA" id="YLMYNDE"/>
<dbReference type="InterPro" id="IPR004947">
    <property type="entry name" value="DNase_II"/>
</dbReference>
<accession>F4PW99</accession>
<comment type="similarity">
    <text evidence="1">Belongs to the DNase II family.</text>
</comment>
<dbReference type="Pfam" id="PF03265">
    <property type="entry name" value="DNase_II"/>
    <property type="match status" value="1"/>
</dbReference>
<proteinExistence type="inferred from homology"/>
<sequence length="363" mass="41263">MSKQPSLNTSPSGTRFRYGLGYAYADVSKQSLEISSNWLNETTALSHTLNQIYKHYQQDGESVSSSSSVPVWLMYNDQPPIYKHYSAENQVYEFDFEDLPEDLLEEMFGSVSSDYAHSKGSLAFNDDHGFWLIHSTPRFPWDAKSYPYQYPSNEVKNGQSYLCVSYNADQFDSIIKMLYVNRAYVYTYDVPTETKLPMTELKNLLSGGFEASPTATSKVLTSSAKTEVTVFAKNKQWYSDLYEDLLQPTIQQNMIVTTWRIGSNSSVMPSFCPPQYKYDSINTVQLTISEGTDNVMTWKYTKDHSKWAISMPDEPTFYVCIGDINKTYSQYNRGGGTACIVSKTLWESYYAMVAAMNGCPTTD</sequence>
<evidence type="ECO:0000313" key="3">
    <source>
        <dbReference type="EMBL" id="EGG20263.1"/>
    </source>
</evidence>
<protein>
    <submittedName>
        <fullName evidence="3">Deoxyribonuclease II</fullName>
    </submittedName>
</protein>
<evidence type="ECO:0000313" key="4">
    <source>
        <dbReference type="Proteomes" id="UP000007797"/>
    </source>
</evidence>
<evidence type="ECO:0000256" key="1">
    <source>
        <dbReference type="ARBA" id="ARBA00007527"/>
    </source>
</evidence>
<dbReference type="PANTHER" id="PTHR10858">
    <property type="entry name" value="DEOXYRIBONUCLEASE II"/>
    <property type="match status" value="1"/>
</dbReference>
<dbReference type="EMBL" id="GL883013">
    <property type="protein sequence ID" value="EGG20263.1"/>
    <property type="molecule type" value="Genomic_DNA"/>
</dbReference>
<name>F4PW99_CACFS</name>
<keyword evidence="2" id="KW-0378">Hydrolase</keyword>
<dbReference type="CDD" id="cd09120">
    <property type="entry name" value="PLDc_DNaseII_1"/>
    <property type="match status" value="1"/>
</dbReference>
<dbReference type="PANTHER" id="PTHR10858:SF23">
    <property type="entry name" value="DEOXYRIBONUCLEASE II"/>
    <property type="match status" value="1"/>
</dbReference>
<dbReference type="AlphaFoldDB" id="F4PW99"/>
<dbReference type="Proteomes" id="UP000007797">
    <property type="component" value="Unassembled WGS sequence"/>
</dbReference>
<gene>
    <name evidence="3" type="primary">dnase2</name>
    <name evidence="3" type="ORF">DFA_07386</name>
</gene>
<evidence type="ECO:0000256" key="2">
    <source>
        <dbReference type="ARBA" id="ARBA00022801"/>
    </source>
</evidence>
<dbReference type="OrthoDB" id="10261598at2759"/>
<dbReference type="GeneID" id="14872097"/>
<organism evidence="3 4">
    <name type="scientific">Cavenderia fasciculata</name>
    <name type="common">Slime mold</name>
    <name type="synonym">Dictyostelium fasciculatum</name>
    <dbReference type="NCBI Taxonomy" id="261658"/>
    <lineage>
        <taxon>Eukaryota</taxon>
        <taxon>Amoebozoa</taxon>
        <taxon>Evosea</taxon>
        <taxon>Eumycetozoa</taxon>
        <taxon>Dictyostelia</taxon>
        <taxon>Acytosteliales</taxon>
        <taxon>Cavenderiaceae</taxon>
        <taxon>Cavenderia</taxon>
    </lineage>
</organism>
<dbReference type="KEGG" id="dfa:DFA_07386"/>
<dbReference type="RefSeq" id="XP_004367246.1">
    <property type="nucleotide sequence ID" value="XM_004367189.1"/>
</dbReference>
<dbReference type="GO" id="GO:0004531">
    <property type="term" value="F:deoxyribonuclease II activity"/>
    <property type="evidence" value="ECO:0007669"/>
    <property type="project" value="InterPro"/>
</dbReference>
<keyword evidence="4" id="KW-1185">Reference proteome</keyword>